<dbReference type="CDD" id="cd21134">
    <property type="entry name" value="YTH"/>
    <property type="match status" value="1"/>
</dbReference>
<dbReference type="PANTHER" id="PTHR12357:SF99">
    <property type="entry name" value="YTH DOMAIN-CONTAINING PROTEIN ECT2-RELATED"/>
    <property type="match status" value="1"/>
</dbReference>
<comment type="function">
    <text evidence="4">Specifically recognizes and binds N6-methyladenosine (m6A)-containing RNAs, and regulates mRNA stability. M6A is a modification present at internal sites of mRNAs and some non-coding RNAs and plays a role in mRNA stability and processing.</text>
</comment>
<proteinExistence type="inferred from homology"/>
<dbReference type="PANTHER" id="PTHR12357">
    <property type="entry name" value="YTH YT521-B HOMOLOGY DOMAIN-CONTAINING"/>
    <property type="match status" value="1"/>
</dbReference>
<dbReference type="Gramene" id="Ma05_t02750.1">
    <property type="protein sequence ID" value="Ma05_p02750.1"/>
    <property type="gene ID" value="Ma05_g02750"/>
</dbReference>
<evidence type="ECO:0000313" key="7">
    <source>
        <dbReference type="EMBL" id="CAG1837324.1"/>
    </source>
</evidence>
<dbReference type="GO" id="GO:0003729">
    <property type="term" value="F:mRNA binding"/>
    <property type="evidence" value="ECO:0000318"/>
    <property type="project" value="GO_Central"/>
</dbReference>
<name>A0A804J052_MUSAM</name>
<dbReference type="Proteomes" id="UP000012960">
    <property type="component" value="Unplaced"/>
</dbReference>
<dbReference type="FunFam" id="3.10.590.10:FF:000001">
    <property type="entry name" value="YTH domain family 1, isoform CRA_a"/>
    <property type="match status" value="1"/>
</dbReference>
<gene>
    <name evidence="7" type="ORF">GSMUA_255010.1</name>
</gene>
<keyword evidence="2" id="KW-0963">Cytoplasm</keyword>
<dbReference type="Gene3D" id="3.10.590.10">
    <property type="entry name" value="ph1033 like domains"/>
    <property type="match status" value="1"/>
</dbReference>
<organism evidence="8 9">
    <name type="scientific">Musa acuminata subsp. malaccensis</name>
    <name type="common">Wild banana</name>
    <name type="synonym">Musa malaccensis</name>
    <dbReference type="NCBI Taxonomy" id="214687"/>
    <lineage>
        <taxon>Eukaryota</taxon>
        <taxon>Viridiplantae</taxon>
        <taxon>Streptophyta</taxon>
        <taxon>Embryophyta</taxon>
        <taxon>Tracheophyta</taxon>
        <taxon>Spermatophyta</taxon>
        <taxon>Magnoliopsida</taxon>
        <taxon>Liliopsida</taxon>
        <taxon>Zingiberales</taxon>
        <taxon>Musaceae</taxon>
        <taxon>Musa</taxon>
    </lineage>
</organism>
<evidence type="ECO:0000313" key="8">
    <source>
        <dbReference type="EnsemblPlants" id="Ma05_p02750.1"/>
    </source>
</evidence>
<evidence type="ECO:0000256" key="1">
    <source>
        <dbReference type="ARBA" id="ARBA00004496"/>
    </source>
</evidence>
<feature type="region of interest" description="Disordered" evidence="5">
    <location>
        <begin position="1"/>
        <end position="50"/>
    </location>
</feature>
<evidence type="ECO:0000256" key="4">
    <source>
        <dbReference type="RuleBase" id="RU369095"/>
    </source>
</evidence>
<keyword evidence="3 4" id="KW-0694">RNA-binding</keyword>
<dbReference type="InterPro" id="IPR045168">
    <property type="entry name" value="YTH_prot"/>
</dbReference>
<dbReference type="Pfam" id="PF04146">
    <property type="entry name" value="YTH"/>
    <property type="match status" value="1"/>
</dbReference>
<evidence type="ECO:0000313" key="9">
    <source>
        <dbReference type="Proteomes" id="UP000012960"/>
    </source>
</evidence>
<dbReference type="EnsemblPlants" id="Ma05_t02750.1">
    <property type="protein sequence ID" value="Ma05_p02750.1"/>
    <property type="gene ID" value="Ma05_g02750"/>
</dbReference>
<keyword evidence="9" id="KW-1185">Reference proteome</keyword>
<comment type="similarity">
    <text evidence="4">Belongs to the YTHDF family.</text>
</comment>
<dbReference type="InParanoid" id="A0A804J052"/>
<dbReference type="GO" id="GO:1990247">
    <property type="term" value="F:N6-methyladenosine-containing RNA reader activity"/>
    <property type="evidence" value="ECO:0007669"/>
    <property type="project" value="UniProtKB-UniRule"/>
</dbReference>
<reference evidence="8" key="2">
    <citation type="submission" date="2021-05" db="UniProtKB">
        <authorList>
            <consortium name="EnsemblPlants"/>
        </authorList>
    </citation>
    <scope>IDENTIFICATION</scope>
    <source>
        <strain evidence="8">subsp. malaccensis</strain>
    </source>
</reference>
<dbReference type="InterPro" id="IPR007275">
    <property type="entry name" value="YTH_domain"/>
</dbReference>
<comment type="subcellular location">
    <subcellularLocation>
        <location evidence="1">Cytoplasm</location>
    </subcellularLocation>
</comment>
<dbReference type="OrthoDB" id="306690at2759"/>
<evidence type="ECO:0000256" key="2">
    <source>
        <dbReference type="ARBA" id="ARBA00022490"/>
    </source>
</evidence>
<dbReference type="FunCoup" id="A0A804J052">
    <property type="interactions" value="620"/>
</dbReference>
<reference evidence="7" key="1">
    <citation type="submission" date="2021-03" db="EMBL/GenBank/DDBJ databases">
        <authorList>
            <consortium name="Genoscope - CEA"/>
            <person name="William W."/>
        </authorList>
    </citation>
    <scope>NUCLEOTIDE SEQUENCE</scope>
    <source>
        <strain evidence="7">Doubled-haploid Pahang</strain>
    </source>
</reference>
<protein>
    <recommendedName>
        <fullName evidence="4">YTH domain-containing family protein</fullName>
    </recommendedName>
</protein>
<evidence type="ECO:0000256" key="5">
    <source>
        <dbReference type="SAM" id="MobiDB-lite"/>
    </source>
</evidence>
<dbReference type="GO" id="GO:0005737">
    <property type="term" value="C:cytoplasm"/>
    <property type="evidence" value="ECO:0000318"/>
    <property type="project" value="GO_Central"/>
</dbReference>
<dbReference type="EMBL" id="HG996470">
    <property type="protein sequence ID" value="CAG1837324.1"/>
    <property type="molecule type" value="Genomic_DNA"/>
</dbReference>
<dbReference type="OMA" id="LMTEWED"/>
<feature type="domain" description="YTH" evidence="6">
    <location>
        <begin position="442"/>
        <end position="579"/>
    </location>
</feature>
<sequence length="698" mass="76299">MAAVSPAPPADQTTDLMQRLSLDPKNKGNDASDVAKQPSGVQYGSANGGEVPIAPIPTYERSLTPLLQEHMDASMCYLPNGYTSSFYYGGYNGLMTEWEDYPRYANPDGAEVPPPGVYGDMYHHGYGYASYGPYPSPGSPIPTLGQNGQLYGSQHYHFPATYYQPPTPTSAPYMTAQTSGSIGEVSTSAAADIPPIPADTAKAISDGTTKASSNSNNGSAKTKPFSPCCSFDKGALPGGRPPAGFQDPRFGIDGMWSPVPCSDGSIFPDGQKRPPISTASPTISHTGSTTSTINQNLRPLPHLMGIHGSRPATPGMVNKMYPNHRIYDHHANGYRSGQGFRSGMHDSRMNGRWGMSMDSKYKPRGRSSNFYGYGNENLDGMNELNKGPRSGHFREQKGLGPTITLAIRGQSLPVNVNSHDTDGVPEKNQYNKADFPETYSDAKFFIIKSYSEDDIHKSIKYSIWASTPHGNKKLDAGYQESKQKTSGCPVFLFFSVNTSGQFVGVAEMVGQVNFNKTLDYWQQDKWVGCFPVKWHIVKDVPNSVLKHITLENNDNKPVTNSRDTQEVKLDQGLQLLKLFKELVSKTSILDDFNFYETRQKMMQEKRTKHQQLKKQVMDGKPVDFEEKDDEEAYRNAGLQKPSEVVTILKKESGQGGLPPVEHVLSEKNGVAAAAGVAPKDVKPATEKQLAANGVVNSC</sequence>
<evidence type="ECO:0000259" key="6">
    <source>
        <dbReference type="PROSITE" id="PS50882"/>
    </source>
</evidence>
<dbReference type="GO" id="GO:0061157">
    <property type="term" value="P:mRNA destabilization"/>
    <property type="evidence" value="ECO:0000318"/>
    <property type="project" value="GO_Central"/>
</dbReference>
<dbReference type="PROSITE" id="PS50882">
    <property type="entry name" value="YTH"/>
    <property type="match status" value="1"/>
</dbReference>
<dbReference type="AlphaFoldDB" id="A0A804J052"/>
<accession>A0A804J052</accession>
<evidence type="ECO:0000256" key="3">
    <source>
        <dbReference type="ARBA" id="ARBA00022884"/>
    </source>
</evidence>